<feature type="binding site" evidence="2">
    <location>
        <position position="41"/>
    </location>
    <ligand>
        <name>substrate</name>
    </ligand>
</feature>
<evidence type="ECO:0000313" key="4">
    <source>
        <dbReference type="Proteomes" id="UP000228945"/>
    </source>
</evidence>
<dbReference type="Pfam" id="PF13500">
    <property type="entry name" value="AAA_26"/>
    <property type="match status" value="1"/>
</dbReference>
<dbReference type="EMBL" id="CP024201">
    <property type="protein sequence ID" value="ATQ42053.1"/>
    <property type="molecule type" value="Genomic_DNA"/>
</dbReference>
<dbReference type="InterPro" id="IPR027417">
    <property type="entry name" value="P-loop_NTPase"/>
</dbReference>
<sequence length="223" mass="23086">MRTFFVAGGGTDVGKTHVTALLVRALRRAGKTVAVLKPVASGYDPAHPEESDAGRLLAALDIAPTPEAIHEICPLRFAEPLSPPAAARREGVALELATFVDLCQARIAAEPAEVLLIEGVGGLMSPLTDRETGLDLMAALGVPTILVGGTYLGGISHMLTAYEVLHARVLTVAAVVASESPPPAPDFVESVADMGRFLGGTPLLAADRAGRWQADDLAALLLA</sequence>
<keyword evidence="2" id="KW-0963">Cytoplasm</keyword>
<comment type="similarity">
    <text evidence="2">Belongs to the dethiobiotin synthetase family.</text>
</comment>
<keyword evidence="4" id="KW-1185">Reference proteome</keyword>
<comment type="subcellular location">
    <subcellularLocation>
        <location evidence="2">Cytoplasm</location>
    </subcellularLocation>
</comment>
<keyword evidence="2" id="KW-0479">Metal-binding</keyword>
<feature type="binding site" evidence="2">
    <location>
        <begin position="202"/>
        <end position="204"/>
    </location>
    <ligand>
        <name>ATP</name>
        <dbReference type="ChEBI" id="CHEBI:30616"/>
    </ligand>
</feature>
<keyword evidence="2" id="KW-0547">Nucleotide-binding</keyword>
<protein>
    <recommendedName>
        <fullName evidence="2">ATP-dependent dethiobiotin synthetase BioD</fullName>
        <ecNumber evidence="2">6.3.3.3</ecNumber>
    </recommendedName>
    <alternativeName>
        <fullName evidence="2">DTB synthetase</fullName>
        <shortName evidence="2">DTBS</shortName>
    </alternativeName>
    <alternativeName>
        <fullName evidence="2">Dethiobiotin synthase</fullName>
    </alternativeName>
</protein>
<dbReference type="GO" id="GO:0000287">
    <property type="term" value="F:magnesium ion binding"/>
    <property type="evidence" value="ECO:0007669"/>
    <property type="project" value="UniProtKB-UniRule"/>
</dbReference>
<dbReference type="PIRSF" id="PIRSF006755">
    <property type="entry name" value="DTB_synth"/>
    <property type="match status" value="1"/>
</dbReference>
<feature type="binding site" evidence="2">
    <location>
        <begin position="118"/>
        <end position="121"/>
    </location>
    <ligand>
        <name>ATP</name>
        <dbReference type="ChEBI" id="CHEBI:30616"/>
    </ligand>
</feature>
<dbReference type="GO" id="GO:0009102">
    <property type="term" value="P:biotin biosynthetic process"/>
    <property type="evidence" value="ECO:0007669"/>
    <property type="project" value="UniProtKB-UniRule"/>
</dbReference>
<dbReference type="PANTHER" id="PTHR43210">
    <property type="entry name" value="DETHIOBIOTIN SYNTHETASE"/>
    <property type="match status" value="1"/>
</dbReference>
<reference evidence="3 4" key="1">
    <citation type="submission" date="2017-10" db="EMBL/GenBank/DDBJ databases">
        <title>Genome sequence of Caulobacter mirabilis FWC38.</title>
        <authorList>
            <person name="Fiebig A."/>
            <person name="Crosson S."/>
        </authorList>
    </citation>
    <scope>NUCLEOTIDE SEQUENCE [LARGE SCALE GENOMIC DNA]</scope>
    <source>
        <strain evidence="3 4">FWC 38</strain>
    </source>
</reference>
<dbReference type="AlphaFoldDB" id="A0A2D2AVM7"/>
<keyword evidence="2" id="KW-0460">Magnesium</keyword>
<accession>A0A2D2AVM7</accession>
<dbReference type="OrthoDB" id="9802097at2"/>
<feature type="binding site" evidence="2">
    <location>
        <begin position="12"/>
        <end position="17"/>
    </location>
    <ligand>
        <name>ATP</name>
        <dbReference type="ChEBI" id="CHEBI:30616"/>
    </ligand>
</feature>
<gene>
    <name evidence="2 3" type="primary">bioD</name>
    <name evidence="3" type="ORF">CSW64_06300</name>
</gene>
<dbReference type="GO" id="GO:0004141">
    <property type="term" value="F:dethiobiotin synthase activity"/>
    <property type="evidence" value="ECO:0007669"/>
    <property type="project" value="UniProtKB-UniRule"/>
</dbReference>
<comment type="pathway">
    <text evidence="2">Cofactor biosynthesis; biotin biosynthesis; biotin from 7,8-diaminononanoate: step 1/2.</text>
</comment>
<feature type="active site" evidence="2">
    <location>
        <position position="37"/>
    </location>
</feature>
<feature type="binding site" evidence="2">
    <location>
        <position position="16"/>
    </location>
    <ligand>
        <name>Mg(2+)</name>
        <dbReference type="ChEBI" id="CHEBI:18420"/>
    </ligand>
</feature>
<feature type="binding site" evidence="2">
    <location>
        <position position="52"/>
    </location>
    <ligand>
        <name>Mg(2+)</name>
        <dbReference type="ChEBI" id="CHEBI:18420"/>
    </ligand>
</feature>
<name>A0A2D2AVM7_9CAUL</name>
<dbReference type="CDD" id="cd03109">
    <property type="entry name" value="DTBS"/>
    <property type="match status" value="1"/>
</dbReference>
<comment type="function">
    <text evidence="2">Catalyzes a mechanistically unusual reaction, the ATP-dependent insertion of CO2 between the N7 and N8 nitrogen atoms of 7,8-diaminopelargonic acid (DAPA, also called 7,8-diammoniononanoate) to form a ureido ring.</text>
</comment>
<evidence type="ECO:0000256" key="1">
    <source>
        <dbReference type="ARBA" id="ARBA00022756"/>
    </source>
</evidence>
<keyword evidence="2" id="KW-0436">Ligase</keyword>
<keyword evidence="2" id="KW-0067">ATP-binding</keyword>
<feature type="binding site" evidence="2">
    <location>
        <position position="118"/>
    </location>
    <ligand>
        <name>Mg(2+)</name>
        <dbReference type="ChEBI" id="CHEBI:18420"/>
    </ligand>
</feature>
<comment type="cofactor">
    <cofactor evidence="2">
        <name>Mg(2+)</name>
        <dbReference type="ChEBI" id="CHEBI:18420"/>
    </cofactor>
</comment>
<dbReference type="EC" id="6.3.3.3" evidence="2"/>
<dbReference type="GO" id="GO:0005829">
    <property type="term" value="C:cytosol"/>
    <property type="evidence" value="ECO:0007669"/>
    <property type="project" value="TreeGrafter"/>
</dbReference>
<dbReference type="KEGG" id="cmb:CSW64_06300"/>
<dbReference type="UniPathway" id="UPA00078">
    <property type="reaction ID" value="UER00161"/>
</dbReference>
<dbReference type="RefSeq" id="WP_099621309.1">
    <property type="nucleotide sequence ID" value="NZ_CP024201.1"/>
</dbReference>
<dbReference type="PANTHER" id="PTHR43210:SF5">
    <property type="entry name" value="DETHIOBIOTIN SYNTHETASE"/>
    <property type="match status" value="1"/>
</dbReference>
<dbReference type="InterPro" id="IPR004472">
    <property type="entry name" value="DTB_synth_BioD"/>
</dbReference>
<dbReference type="Proteomes" id="UP000228945">
    <property type="component" value="Chromosome"/>
</dbReference>
<comment type="catalytic activity">
    <reaction evidence="2">
        <text>(7R,8S)-7,8-diammoniononanoate + CO2 + ATP = (4R,5S)-dethiobiotin + ADP + phosphate + 3 H(+)</text>
        <dbReference type="Rhea" id="RHEA:15805"/>
        <dbReference type="ChEBI" id="CHEBI:15378"/>
        <dbReference type="ChEBI" id="CHEBI:16526"/>
        <dbReference type="ChEBI" id="CHEBI:30616"/>
        <dbReference type="ChEBI" id="CHEBI:43474"/>
        <dbReference type="ChEBI" id="CHEBI:149469"/>
        <dbReference type="ChEBI" id="CHEBI:149473"/>
        <dbReference type="ChEBI" id="CHEBI:456216"/>
        <dbReference type="EC" id="6.3.3.3"/>
    </reaction>
</comment>
<comment type="subunit">
    <text evidence="2">Homodimer.</text>
</comment>
<feature type="binding site" evidence="2">
    <location>
        <begin position="178"/>
        <end position="179"/>
    </location>
    <ligand>
        <name>ATP</name>
        <dbReference type="ChEBI" id="CHEBI:30616"/>
    </ligand>
</feature>
<dbReference type="SUPFAM" id="SSF52540">
    <property type="entry name" value="P-loop containing nucleoside triphosphate hydrolases"/>
    <property type="match status" value="1"/>
</dbReference>
<feature type="binding site" evidence="2">
    <location>
        <position position="52"/>
    </location>
    <ligand>
        <name>ATP</name>
        <dbReference type="ChEBI" id="CHEBI:30616"/>
    </ligand>
</feature>
<dbReference type="NCBIfam" id="TIGR00347">
    <property type="entry name" value="bioD"/>
    <property type="match status" value="1"/>
</dbReference>
<evidence type="ECO:0000313" key="3">
    <source>
        <dbReference type="EMBL" id="ATQ42053.1"/>
    </source>
</evidence>
<comment type="caution">
    <text evidence="2">Lacks conserved residue(s) required for the propagation of feature annotation.</text>
</comment>
<proteinExistence type="inferred from homology"/>
<keyword evidence="1 2" id="KW-0093">Biotin biosynthesis</keyword>
<dbReference type="Gene3D" id="3.40.50.300">
    <property type="entry name" value="P-loop containing nucleotide triphosphate hydrolases"/>
    <property type="match status" value="1"/>
</dbReference>
<dbReference type="HAMAP" id="MF_00336">
    <property type="entry name" value="BioD"/>
    <property type="match status" value="1"/>
</dbReference>
<organism evidence="3 4">
    <name type="scientific">Caulobacter mirabilis</name>
    <dbReference type="NCBI Taxonomy" id="69666"/>
    <lineage>
        <taxon>Bacteria</taxon>
        <taxon>Pseudomonadati</taxon>
        <taxon>Pseudomonadota</taxon>
        <taxon>Alphaproteobacteria</taxon>
        <taxon>Caulobacterales</taxon>
        <taxon>Caulobacteraceae</taxon>
        <taxon>Caulobacter</taxon>
    </lineage>
</organism>
<dbReference type="GO" id="GO:0005524">
    <property type="term" value="F:ATP binding"/>
    <property type="evidence" value="ECO:0007669"/>
    <property type="project" value="UniProtKB-UniRule"/>
</dbReference>
<evidence type="ECO:0000256" key="2">
    <source>
        <dbReference type="HAMAP-Rule" id="MF_00336"/>
    </source>
</evidence>